<dbReference type="Proteomes" id="UP000664385">
    <property type="component" value="Unassembled WGS sequence"/>
</dbReference>
<gene>
    <name evidence="2" type="ORF">JF543_10225</name>
</gene>
<dbReference type="InterPro" id="IPR026004">
    <property type="entry name" value="Septum_form"/>
</dbReference>
<dbReference type="AlphaFoldDB" id="A0A939IVD2"/>
<reference evidence="2" key="1">
    <citation type="submission" date="2020-12" db="EMBL/GenBank/DDBJ databases">
        <title>PHA producing bacteria isolated from mangrove.</title>
        <authorList>
            <person name="Zheng W."/>
            <person name="Yu S."/>
            <person name="Huang Y."/>
        </authorList>
    </citation>
    <scope>NUCLEOTIDE SEQUENCE</scope>
    <source>
        <strain evidence="2">GN8-5</strain>
    </source>
</reference>
<dbReference type="PROSITE" id="PS51257">
    <property type="entry name" value="PROKAR_LIPOPROTEIN"/>
    <property type="match status" value="1"/>
</dbReference>
<evidence type="ECO:0000259" key="1">
    <source>
        <dbReference type="Pfam" id="PF13845"/>
    </source>
</evidence>
<sequence>MATTGTRRTIGTVAATGALAIALTGCSLPSDIASMLTGEADRDGAGSVQSSSEIGIFNLQVGDCKMEDQSGEILDTTVVPCDEPHDEEVYDEFAMADGDFPGVEAIQAEAETYCVESFGDFVGMPWEESALEFFAIYPTQGTWEQADDRIVQCVIWDPEGQVTGTLAGAAR</sequence>
<comment type="caution">
    <text evidence="2">The sequence shown here is derived from an EMBL/GenBank/DDBJ whole genome shotgun (WGS) entry which is preliminary data.</text>
</comment>
<dbReference type="Pfam" id="PF13845">
    <property type="entry name" value="Septum_form"/>
    <property type="match status" value="1"/>
</dbReference>
<feature type="domain" description="Septum formation-related" evidence="1">
    <location>
        <begin position="62"/>
        <end position="159"/>
    </location>
</feature>
<evidence type="ECO:0000313" key="2">
    <source>
        <dbReference type="EMBL" id="MBN8206331.1"/>
    </source>
</evidence>
<organism evidence="2 3">
    <name type="scientific">Microbacterium esteraromaticum</name>
    <dbReference type="NCBI Taxonomy" id="57043"/>
    <lineage>
        <taxon>Bacteria</taxon>
        <taxon>Bacillati</taxon>
        <taxon>Actinomycetota</taxon>
        <taxon>Actinomycetes</taxon>
        <taxon>Micrococcales</taxon>
        <taxon>Microbacteriaceae</taxon>
        <taxon>Microbacterium</taxon>
    </lineage>
</organism>
<protein>
    <submittedName>
        <fullName evidence="2">Septum formation family protein</fullName>
    </submittedName>
</protein>
<dbReference type="EMBL" id="JAEMWU010000001">
    <property type="protein sequence ID" value="MBN8206331.1"/>
    <property type="molecule type" value="Genomic_DNA"/>
</dbReference>
<proteinExistence type="predicted"/>
<name>A0A939IVD2_9MICO</name>
<accession>A0A939IVD2</accession>
<evidence type="ECO:0000313" key="3">
    <source>
        <dbReference type="Proteomes" id="UP000664385"/>
    </source>
</evidence>
<dbReference type="RefSeq" id="WP_206823971.1">
    <property type="nucleotide sequence ID" value="NZ_JAEMWU010000001.1"/>
</dbReference>